<proteinExistence type="inferred from homology"/>
<dbReference type="SUPFAM" id="SSF63380">
    <property type="entry name" value="Riboflavin synthase domain-like"/>
    <property type="match status" value="1"/>
</dbReference>
<dbReference type="PROSITE" id="PS51384">
    <property type="entry name" value="FAD_FR"/>
    <property type="match status" value="1"/>
</dbReference>
<evidence type="ECO:0000256" key="7">
    <source>
        <dbReference type="ARBA" id="ARBA00022982"/>
    </source>
</evidence>
<keyword evidence="8 12" id="KW-0408">Iron</keyword>
<evidence type="ECO:0000313" key="15">
    <source>
        <dbReference type="Proteomes" id="UP000278542"/>
    </source>
</evidence>
<evidence type="ECO:0000256" key="11">
    <source>
        <dbReference type="PIRSR" id="PIRSR006816-1"/>
    </source>
</evidence>
<name>A0A495RCH9_9GAMM</name>
<comment type="similarity">
    <text evidence="1">Belongs to the PyrK family.</text>
</comment>
<comment type="cofactor">
    <cofactor evidence="10">
        <name>[2Fe-2S] cluster</name>
        <dbReference type="ChEBI" id="CHEBI:190135"/>
    </cofactor>
</comment>
<evidence type="ECO:0000256" key="1">
    <source>
        <dbReference type="ARBA" id="ARBA00006422"/>
    </source>
</evidence>
<evidence type="ECO:0000313" key="14">
    <source>
        <dbReference type="EMBL" id="RKS85172.1"/>
    </source>
</evidence>
<dbReference type="Gene3D" id="2.40.30.10">
    <property type="entry name" value="Translation factors"/>
    <property type="match status" value="1"/>
</dbReference>
<gene>
    <name evidence="14" type="ORF">DES39_1681</name>
</gene>
<evidence type="ECO:0000256" key="3">
    <source>
        <dbReference type="ARBA" id="ARBA00022630"/>
    </source>
</evidence>
<dbReference type="Gene3D" id="3.40.50.80">
    <property type="entry name" value="Nucleotide-binding domain of ferredoxin-NADP reductase (FNR) module"/>
    <property type="match status" value="1"/>
</dbReference>
<dbReference type="InterPro" id="IPR037117">
    <property type="entry name" value="Dihydroorotate_DH_ele_sf"/>
</dbReference>
<feature type="binding site" evidence="11">
    <location>
        <begin position="56"/>
        <end position="59"/>
    </location>
    <ligand>
        <name>FAD</name>
        <dbReference type="ChEBI" id="CHEBI:57692"/>
    </ligand>
</feature>
<evidence type="ECO:0000256" key="9">
    <source>
        <dbReference type="ARBA" id="ARBA00023014"/>
    </source>
</evidence>
<evidence type="ECO:0000256" key="10">
    <source>
        <dbReference type="ARBA" id="ARBA00034078"/>
    </source>
</evidence>
<keyword evidence="7" id="KW-0249">Electron transport</keyword>
<keyword evidence="2" id="KW-0813">Transport</keyword>
<dbReference type="GO" id="GO:0046872">
    <property type="term" value="F:metal ion binding"/>
    <property type="evidence" value="ECO:0007669"/>
    <property type="project" value="UniProtKB-KW"/>
</dbReference>
<accession>A0A495RCH9</accession>
<comment type="caution">
    <text evidence="14">The sequence shown here is derived from an EMBL/GenBank/DDBJ whole genome shotgun (WGS) entry which is preliminary data.</text>
</comment>
<dbReference type="GO" id="GO:0050660">
    <property type="term" value="F:flavin adenine dinucleotide binding"/>
    <property type="evidence" value="ECO:0007669"/>
    <property type="project" value="InterPro"/>
</dbReference>
<evidence type="ECO:0000259" key="13">
    <source>
        <dbReference type="PROSITE" id="PS51384"/>
    </source>
</evidence>
<dbReference type="PANTHER" id="PTHR43513:SF3">
    <property type="entry name" value="DIHYDROOROTATE DEHYDROGENASE B (NAD(+)), ELECTRON TRANSFER SUBUNIT-RELATED"/>
    <property type="match status" value="1"/>
</dbReference>
<dbReference type="EMBL" id="RBWY01000003">
    <property type="protein sequence ID" value="RKS85172.1"/>
    <property type="molecule type" value="Genomic_DNA"/>
</dbReference>
<dbReference type="Proteomes" id="UP000278542">
    <property type="component" value="Unassembled WGS sequence"/>
</dbReference>
<dbReference type="PIRSF" id="PIRSF006816">
    <property type="entry name" value="Cyc3_hyd_g"/>
    <property type="match status" value="1"/>
</dbReference>
<dbReference type="InterPro" id="IPR019480">
    <property type="entry name" value="Dihydroorotate_DH_Fe-S-bd"/>
</dbReference>
<keyword evidence="3 11" id="KW-0285">Flavoprotein</keyword>
<feature type="binding site" evidence="12">
    <location>
        <position position="235"/>
    </location>
    <ligand>
        <name>[2Fe-2S] cluster</name>
        <dbReference type="ChEBI" id="CHEBI:190135"/>
    </ligand>
</feature>
<dbReference type="InterPro" id="IPR039261">
    <property type="entry name" value="FNR_nucleotide-bd"/>
</dbReference>
<dbReference type="OrthoDB" id="9796486at2"/>
<evidence type="ECO:0000256" key="5">
    <source>
        <dbReference type="ARBA" id="ARBA00022723"/>
    </source>
</evidence>
<dbReference type="SUPFAM" id="SSF52343">
    <property type="entry name" value="Ferredoxin reductase-like, C-terminal NADP-linked domain"/>
    <property type="match status" value="1"/>
</dbReference>
<dbReference type="Gene3D" id="2.10.240.10">
    <property type="entry name" value="Dihydroorotate dehydrogenase, electron transfer subunit"/>
    <property type="match status" value="1"/>
</dbReference>
<dbReference type="GO" id="GO:0006221">
    <property type="term" value="P:pyrimidine nucleotide biosynthetic process"/>
    <property type="evidence" value="ECO:0007669"/>
    <property type="project" value="InterPro"/>
</dbReference>
<keyword evidence="4 12" id="KW-0001">2Fe-2S</keyword>
<evidence type="ECO:0000256" key="2">
    <source>
        <dbReference type="ARBA" id="ARBA00022448"/>
    </source>
</evidence>
<feature type="binding site" evidence="11">
    <location>
        <begin position="80"/>
        <end position="81"/>
    </location>
    <ligand>
        <name>FAD</name>
        <dbReference type="ChEBI" id="CHEBI:57692"/>
    </ligand>
</feature>
<reference evidence="14 15" key="1">
    <citation type="submission" date="2018-10" db="EMBL/GenBank/DDBJ databases">
        <title>Genomic Encyclopedia of Type Strains, Phase IV (KMG-IV): sequencing the most valuable type-strain genomes for metagenomic binning, comparative biology and taxonomic classification.</title>
        <authorList>
            <person name="Goeker M."/>
        </authorList>
    </citation>
    <scope>NUCLEOTIDE SEQUENCE [LARGE SCALE GENOMIC DNA]</scope>
    <source>
        <strain evidence="14 15">DSM 22228</strain>
    </source>
</reference>
<feature type="domain" description="FAD-binding FR-type" evidence="13">
    <location>
        <begin position="3"/>
        <end position="105"/>
    </location>
</feature>
<evidence type="ECO:0000256" key="4">
    <source>
        <dbReference type="ARBA" id="ARBA00022714"/>
    </source>
</evidence>
<feature type="binding site" evidence="12">
    <location>
        <position position="232"/>
    </location>
    <ligand>
        <name>[2Fe-2S] cluster</name>
        <dbReference type="ChEBI" id="CHEBI:190135"/>
    </ligand>
</feature>
<dbReference type="GO" id="GO:0051537">
    <property type="term" value="F:2 iron, 2 sulfur cluster binding"/>
    <property type="evidence" value="ECO:0007669"/>
    <property type="project" value="UniProtKB-KW"/>
</dbReference>
<keyword evidence="9 12" id="KW-0411">Iron-sulfur</keyword>
<evidence type="ECO:0000256" key="6">
    <source>
        <dbReference type="ARBA" id="ARBA00022827"/>
    </source>
</evidence>
<dbReference type="RefSeq" id="WP_121145327.1">
    <property type="nucleotide sequence ID" value="NZ_RBWY01000003.1"/>
</dbReference>
<dbReference type="InterPro" id="IPR012165">
    <property type="entry name" value="Cyt_c3_hydrogenase_gsu"/>
</dbReference>
<comment type="cofactor">
    <cofactor evidence="12">
        <name>[2Fe-2S] cluster</name>
        <dbReference type="ChEBI" id="CHEBI:190135"/>
    </cofactor>
    <text evidence="12">Binds 1 [2Fe-2S] cluster per subunit.</text>
</comment>
<keyword evidence="5 12" id="KW-0479">Metal-binding</keyword>
<dbReference type="InterPro" id="IPR017927">
    <property type="entry name" value="FAD-bd_FR_type"/>
</dbReference>
<keyword evidence="6 11" id="KW-0274">FAD</keyword>
<sequence>MKYYDSQAVVLSNEWVNDEYKHMVVFVGSEAATVEPGQFFNLMCPSTDKATPFFRRPMSTYFANSATGQIEFLYKVVGIGTEGLSTLQAQQTFKMLGPLGHGFNLKPTDKHILVLGRGVGLATLAPLAEYAASKNVRVTAILSAKDKERLMSQHRFADAKAAIIEVIDSDRSSAIDHVDALIRDVHHQQPIDAFFTCGSKRIGKLLQQLALELGIRGEVALEQNMACGIGMCHACVIAIKDQAQTQLVSKKVCKDGPVFDIREIVYE</sequence>
<comment type="cofactor">
    <cofactor evidence="11">
        <name>FAD</name>
        <dbReference type="ChEBI" id="CHEBI:57692"/>
    </cofactor>
    <text evidence="11">Binds 1 FAD per subunit.</text>
</comment>
<evidence type="ECO:0000256" key="8">
    <source>
        <dbReference type="ARBA" id="ARBA00023004"/>
    </source>
</evidence>
<organism evidence="14 15">
    <name type="scientific">Orbus hercynius</name>
    <dbReference type="NCBI Taxonomy" id="593135"/>
    <lineage>
        <taxon>Bacteria</taxon>
        <taxon>Pseudomonadati</taxon>
        <taxon>Pseudomonadota</taxon>
        <taxon>Gammaproteobacteria</taxon>
        <taxon>Orbales</taxon>
        <taxon>Orbaceae</taxon>
        <taxon>Orbus</taxon>
    </lineage>
</organism>
<dbReference type="GO" id="GO:0016491">
    <property type="term" value="F:oxidoreductase activity"/>
    <property type="evidence" value="ECO:0007669"/>
    <property type="project" value="InterPro"/>
</dbReference>
<dbReference type="PANTHER" id="PTHR43513">
    <property type="entry name" value="DIHYDROOROTATE DEHYDROGENASE B (NAD(+)), ELECTRON TRANSFER SUBUNIT"/>
    <property type="match status" value="1"/>
</dbReference>
<dbReference type="Pfam" id="PF10418">
    <property type="entry name" value="DHODB_Fe-S_bind"/>
    <property type="match status" value="1"/>
</dbReference>
<dbReference type="CDD" id="cd06218">
    <property type="entry name" value="DHOD_e_trans"/>
    <property type="match status" value="1"/>
</dbReference>
<keyword evidence="15" id="KW-1185">Reference proteome</keyword>
<feature type="binding site" evidence="12">
    <location>
        <position position="227"/>
    </location>
    <ligand>
        <name>[2Fe-2S] cluster</name>
        <dbReference type="ChEBI" id="CHEBI:190135"/>
    </ligand>
</feature>
<protein>
    <submittedName>
        <fullName evidence="14">Dihydroorotate dehydrogenase electron transfer subunit</fullName>
    </submittedName>
</protein>
<dbReference type="InterPro" id="IPR050353">
    <property type="entry name" value="PyrK_electron_transfer"/>
</dbReference>
<evidence type="ECO:0000256" key="12">
    <source>
        <dbReference type="PIRSR" id="PIRSR006816-2"/>
    </source>
</evidence>
<dbReference type="AlphaFoldDB" id="A0A495RCH9"/>
<feature type="binding site" evidence="12">
    <location>
        <position position="253"/>
    </location>
    <ligand>
        <name>[2Fe-2S] cluster</name>
        <dbReference type="ChEBI" id="CHEBI:190135"/>
    </ligand>
</feature>
<dbReference type="InterPro" id="IPR017938">
    <property type="entry name" value="Riboflavin_synthase-like_b-brl"/>
</dbReference>